<keyword evidence="1" id="KW-1133">Transmembrane helix</keyword>
<dbReference type="RefSeq" id="WP_115007951.1">
    <property type="nucleotide sequence ID" value="NZ_UGQU01000003.1"/>
</dbReference>
<name>A0A378TSD7_MORLA</name>
<dbReference type="EMBL" id="UGQU01000003">
    <property type="protein sequence ID" value="STZ63637.1"/>
    <property type="molecule type" value="Genomic_DNA"/>
</dbReference>
<organism evidence="2 3">
    <name type="scientific">Moraxella lacunata</name>
    <dbReference type="NCBI Taxonomy" id="477"/>
    <lineage>
        <taxon>Bacteria</taxon>
        <taxon>Pseudomonadati</taxon>
        <taxon>Pseudomonadota</taxon>
        <taxon>Gammaproteobacteria</taxon>
        <taxon>Moraxellales</taxon>
        <taxon>Moraxellaceae</taxon>
        <taxon>Moraxella</taxon>
    </lineage>
</organism>
<protein>
    <submittedName>
        <fullName evidence="2">Uncharacterized protein</fullName>
    </submittedName>
</protein>
<feature type="transmembrane region" description="Helical" evidence="1">
    <location>
        <begin position="12"/>
        <end position="31"/>
    </location>
</feature>
<keyword evidence="1" id="KW-0812">Transmembrane</keyword>
<sequence>MVEIQNFLESFVEVLIFFGGLAGVVILFYLFSQNNQDSQAPKSSHTNNYNREIALGLEYLSKSYQETMDIINSDGFFSLNQDKNAWSYAFELEIAYFQLIIFTHCITLYEMHSTDMMRYAIASNPSGDKNRDNQVLSNIAQSNEAIQIENLREKRRSIAKGIENKWIELILKIYGLNHNENNITIIKNFLQERHSFYVDTLEQQRGKKKAVYNGDFYITFLEFCEKHYEFRSERGFEQNYIPIFLKMYQNFLEQASREKLGAEFIYTENNADSYLKMRAGSLKNEILAPWNSAVKYRQMIGDNLLRSSY</sequence>
<evidence type="ECO:0000256" key="1">
    <source>
        <dbReference type="SAM" id="Phobius"/>
    </source>
</evidence>
<dbReference type="Proteomes" id="UP000254437">
    <property type="component" value="Unassembled WGS sequence"/>
</dbReference>
<reference evidence="2 3" key="1">
    <citation type="submission" date="2018-06" db="EMBL/GenBank/DDBJ databases">
        <authorList>
            <consortium name="Pathogen Informatics"/>
            <person name="Doyle S."/>
        </authorList>
    </citation>
    <scope>NUCLEOTIDE SEQUENCE [LARGE SCALE GENOMIC DNA]</scope>
    <source>
        <strain evidence="2 3">NCTC10359</strain>
    </source>
</reference>
<proteinExistence type="predicted"/>
<evidence type="ECO:0000313" key="3">
    <source>
        <dbReference type="Proteomes" id="UP000254437"/>
    </source>
</evidence>
<accession>A0A378TSD7</accession>
<dbReference type="AlphaFoldDB" id="A0A378TSD7"/>
<gene>
    <name evidence="2" type="ORF">NCTC10359_02073</name>
</gene>
<keyword evidence="1" id="KW-0472">Membrane</keyword>
<evidence type="ECO:0000313" key="2">
    <source>
        <dbReference type="EMBL" id="STZ63637.1"/>
    </source>
</evidence>